<dbReference type="AlphaFoldDB" id="A0A1D7QUG0"/>
<feature type="transmembrane region" description="Helical" evidence="1">
    <location>
        <begin position="119"/>
        <end position="136"/>
    </location>
</feature>
<gene>
    <name evidence="2" type="ORF">BBEV_1295</name>
</gene>
<keyword evidence="1" id="KW-1133">Transmembrane helix</keyword>
<keyword evidence="3" id="KW-1185">Reference proteome</keyword>
<evidence type="ECO:0000256" key="1">
    <source>
        <dbReference type="SAM" id="Phobius"/>
    </source>
</evidence>
<reference evidence="2 3" key="1">
    <citation type="submission" date="2015-08" db="EMBL/GenBank/DDBJ databases">
        <title>The complete genome sequence of Bacillus beveridgei MLTeJB.</title>
        <authorList>
            <person name="Hanson T.E."/>
            <person name="Mesa C."/>
            <person name="Basesman S.M."/>
            <person name="Oremland R.S."/>
        </authorList>
    </citation>
    <scope>NUCLEOTIDE SEQUENCE [LARGE SCALE GENOMIC DNA]</scope>
    <source>
        <strain evidence="2 3">MLTeJB</strain>
    </source>
</reference>
<feature type="transmembrane region" description="Helical" evidence="1">
    <location>
        <begin position="96"/>
        <end position="113"/>
    </location>
</feature>
<feature type="transmembrane region" description="Helical" evidence="1">
    <location>
        <begin position="172"/>
        <end position="193"/>
    </location>
</feature>
<dbReference type="Proteomes" id="UP000094463">
    <property type="component" value="Chromosome"/>
</dbReference>
<accession>A0A1D7QUG0</accession>
<feature type="transmembrane region" description="Helical" evidence="1">
    <location>
        <begin position="205"/>
        <end position="222"/>
    </location>
</feature>
<dbReference type="KEGG" id="bbev:BBEV_1295"/>
<feature type="transmembrane region" description="Helical" evidence="1">
    <location>
        <begin position="14"/>
        <end position="32"/>
    </location>
</feature>
<dbReference type="RefSeq" id="WP_069364723.1">
    <property type="nucleotide sequence ID" value="NZ_CP012502.1"/>
</dbReference>
<dbReference type="OrthoDB" id="2839959at2"/>
<sequence>MWLGSQPFTNVETISEYLFLTLLVIVSTVIWTKHKRLGFNILYLTVLSLTIGYIILLNVPYLYTEDGLIPVTHPHLQAVMTLTGFVIPLLLRKSFVIISILPVILLSSVYLLVYDIPLFSIIGGLFIGGFISYAYFRSQDFMGAMPETYLLMFAITLPIAALFFIFPETPIVYLPGVMLGAGVGIGFEALKIRMSLSSSSFKNKIFCLTMGFFGIFLGYLLYSLQLFDSPFLSLGLGLITGLWITFIVPFLAVALGFYGREGFESHVF</sequence>
<dbReference type="EMBL" id="CP012502">
    <property type="protein sequence ID" value="AOM82660.1"/>
    <property type="molecule type" value="Genomic_DNA"/>
</dbReference>
<feature type="transmembrane region" description="Helical" evidence="1">
    <location>
        <begin position="234"/>
        <end position="258"/>
    </location>
</feature>
<organism evidence="2 3">
    <name type="scientific">Salisediminibacterium beveridgei</name>
    <dbReference type="NCBI Taxonomy" id="632773"/>
    <lineage>
        <taxon>Bacteria</taxon>
        <taxon>Bacillati</taxon>
        <taxon>Bacillota</taxon>
        <taxon>Bacilli</taxon>
        <taxon>Bacillales</taxon>
        <taxon>Bacillaceae</taxon>
        <taxon>Salisediminibacterium</taxon>
    </lineage>
</organism>
<keyword evidence="1" id="KW-0472">Membrane</keyword>
<feature type="transmembrane region" description="Helical" evidence="1">
    <location>
        <begin position="41"/>
        <end position="63"/>
    </location>
</feature>
<name>A0A1D7QUG0_9BACI</name>
<protein>
    <submittedName>
        <fullName evidence="2">Uncharacterized protein</fullName>
    </submittedName>
</protein>
<feature type="transmembrane region" description="Helical" evidence="1">
    <location>
        <begin position="148"/>
        <end position="166"/>
    </location>
</feature>
<keyword evidence="1" id="KW-0812">Transmembrane</keyword>
<evidence type="ECO:0000313" key="2">
    <source>
        <dbReference type="EMBL" id="AOM82660.1"/>
    </source>
</evidence>
<proteinExistence type="predicted"/>
<feature type="transmembrane region" description="Helical" evidence="1">
    <location>
        <begin position="75"/>
        <end position="91"/>
    </location>
</feature>
<evidence type="ECO:0000313" key="3">
    <source>
        <dbReference type="Proteomes" id="UP000094463"/>
    </source>
</evidence>